<evidence type="ECO:0000256" key="2">
    <source>
        <dbReference type="PROSITE-ProRule" id="PRU00464"/>
    </source>
</evidence>
<feature type="domain" description="HIT" evidence="3">
    <location>
        <begin position="5"/>
        <end position="109"/>
    </location>
</feature>
<dbReference type="PANTHER" id="PTHR46648">
    <property type="entry name" value="HIT FAMILY PROTEIN 1"/>
    <property type="match status" value="1"/>
</dbReference>
<comment type="caution">
    <text evidence="4">The sequence shown here is derived from an EMBL/GenBank/DDBJ whole genome shotgun (WGS) entry which is preliminary data.</text>
</comment>
<dbReference type="EMBL" id="JAGQLK010000216">
    <property type="protein sequence ID" value="MCA9384021.1"/>
    <property type="molecule type" value="Genomic_DNA"/>
</dbReference>
<dbReference type="InterPro" id="IPR036265">
    <property type="entry name" value="HIT-like_sf"/>
</dbReference>
<evidence type="ECO:0000259" key="3">
    <source>
        <dbReference type="PROSITE" id="PS51084"/>
    </source>
</evidence>
<dbReference type="PROSITE" id="PS51084">
    <property type="entry name" value="HIT_2"/>
    <property type="match status" value="1"/>
</dbReference>
<dbReference type="Pfam" id="PF01230">
    <property type="entry name" value="HIT"/>
    <property type="match status" value="1"/>
</dbReference>
<dbReference type="PRINTS" id="PR00332">
    <property type="entry name" value="HISTRIAD"/>
</dbReference>
<reference evidence="4" key="1">
    <citation type="submission" date="2020-04" db="EMBL/GenBank/DDBJ databases">
        <authorList>
            <person name="Zhang T."/>
        </authorList>
    </citation>
    <scope>NUCLEOTIDE SEQUENCE</scope>
    <source>
        <strain evidence="4">HKST-UBA14</strain>
    </source>
</reference>
<dbReference type="PANTHER" id="PTHR46648:SF1">
    <property type="entry name" value="ADENOSINE 5'-MONOPHOSPHORAMIDASE HNT1"/>
    <property type="match status" value="1"/>
</dbReference>
<dbReference type="SUPFAM" id="SSF54197">
    <property type="entry name" value="HIT-like"/>
    <property type="match status" value="1"/>
</dbReference>
<accession>A0A955L6Q2</accession>
<protein>
    <submittedName>
        <fullName evidence="4">HIT domain-containing protein</fullName>
    </submittedName>
</protein>
<organism evidence="4 5">
    <name type="scientific">Candidatus Dojkabacteria bacterium</name>
    <dbReference type="NCBI Taxonomy" id="2099670"/>
    <lineage>
        <taxon>Bacteria</taxon>
        <taxon>Candidatus Dojkabacteria</taxon>
    </lineage>
</organism>
<reference evidence="4" key="2">
    <citation type="journal article" date="2021" name="Microbiome">
        <title>Successional dynamics and alternative stable states in a saline activated sludge microbial community over 9 years.</title>
        <authorList>
            <person name="Wang Y."/>
            <person name="Ye J."/>
            <person name="Ju F."/>
            <person name="Liu L."/>
            <person name="Boyd J.A."/>
            <person name="Deng Y."/>
            <person name="Parks D.H."/>
            <person name="Jiang X."/>
            <person name="Yin X."/>
            <person name="Woodcroft B.J."/>
            <person name="Tyson G.W."/>
            <person name="Hugenholtz P."/>
            <person name="Polz M.F."/>
            <person name="Zhang T."/>
        </authorList>
    </citation>
    <scope>NUCLEOTIDE SEQUENCE</scope>
    <source>
        <strain evidence="4">HKST-UBA14</strain>
    </source>
</reference>
<name>A0A955L6Q2_9BACT</name>
<dbReference type="Proteomes" id="UP000783287">
    <property type="component" value="Unassembled WGS sequence"/>
</dbReference>
<comment type="caution">
    <text evidence="2">Lacks conserved residue(s) required for the propagation of feature annotation.</text>
</comment>
<feature type="active site" description="Tele-AMP-histidine intermediate" evidence="1">
    <location>
        <position position="92"/>
    </location>
</feature>
<sequence>MDNCIFCKIVSGEVPAYKIYEDDDYLAFLDIFPTTEGYTLVIPKKHYRWVWDDPSIGKYFEVCQKIAKHFQKVTGKESVYSMILGEEVPHAHVRMIPDQDDVFIKEMARFIIELRDKNIIHKLEDDEASSVLSKYKLD</sequence>
<evidence type="ECO:0000313" key="5">
    <source>
        <dbReference type="Proteomes" id="UP000783287"/>
    </source>
</evidence>
<evidence type="ECO:0000313" key="4">
    <source>
        <dbReference type="EMBL" id="MCA9384021.1"/>
    </source>
</evidence>
<dbReference type="GO" id="GO:0003824">
    <property type="term" value="F:catalytic activity"/>
    <property type="evidence" value="ECO:0007669"/>
    <property type="project" value="InterPro"/>
</dbReference>
<dbReference type="InterPro" id="IPR011146">
    <property type="entry name" value="HIT-like"/>
</dbReference>
<dbReference type="Gene3D" id="3.30.428.10">
    <property type="entry name" value="HIT-like"/>
    <property type="match status" value="1"/>
</dbReference>
<proteinExistence type="predicted"/>
<evidence type="ECO:0000256" key="1">
    <source>
        <dbReference type="PIRSR" id="PIRSR601310-1"/>
    </source>
</evidence>
<dbReference type="InterPro" id="IPR001310">
    <property type="entry name" value="Histidine_triad_HIT"/>
</dbReference>
<gene>
    <name evidence="4" type="ORF">KC909_06695</name>
</gene>
<dbReference type="GO" id="GO:0009117">
    <property type="term" value="P:nucleotide metabolic process"/>
    <property type="evidence" value="ECO:0007669"/>
    <property type="project" value="TreeGrafter"/>
</dbReference>
<dbReference type="AlphaFoldDB" id="A0A955L6Q2"/>